<evidence type="ECO:0000313" key="2">
    <source>
        <dbReference type="Proteomes" id="UP000598196"/>
    </source>
</evidence>
<dbReference type="AlphaFoldDB" id="A0A918DD60"/>
<dbReference type="RefSeq" id="WP_146287460.1">
    <property type="nucleotide sequence ID" value="NZ_BMLP01000005.1"/>
</dbReference>
<protein>
    <recommendedName>
        <fullName evidence="3">Glycosyl transferase family 2</fullName>
    </recommendedName>
</protein>
<dbReference type="CDD" id="cd00761">
    <property type="entry name" value="Glyco_tranf_GTA_type"/>
    <property type="match status" value="1"/>
</dbReference>
<gene>
    <name evidence="1" type="ORF">GCM10010991_26850</name>
</gene>
<dbReference type="SUPFAM" id="SSF53448">
    <property type="entry name" value="Nucleotide-diphospho-sugar transferases"/>
    <property type="match status" value="1"/>
</dbReference>
<dbReference type="InterPro" id="IPR029063">
    <property type="entry name" value="SAM-dependent_MTases_sf"/>
</dbReference>
<proteinExistence type="predicted"/>
<dbReference type="Pfam" id="PF13704">
    <property type="entry name" value="Glyco_tranf_2_4"/>
    <property type="match status" value="1"/>
</dbReference>
<evidence type="ECO:0000313" key="1">
    <source>
        <dbReference type="EMBL" id="GGO35106.1"/>
    </source>
</evidence>
<keyword evidence="2" id="KW-1185">Reference proteome</keyword>
<comment type="caution">
    <text evidence="1">The sequence shown here is derived from an EMBL/GenBank/DDBJ whole genome shotgun (WGS) entry which is preliminary data.</text>
</comment>
<reference evidence="1 2" key="1">
    <citation type="journal article" date="2014" name="Int. J. Syst. Evol. Microbiol.">
        <title>Complete genome sequence of Corynebacterium casei LMG S-19264T (=DSM 44701T), isolated from a smear-ripened cheese.</title>
        <authorList>
            <consortium name="US DOE Joint Genome Institute (JGI-PGF)"/>
            <person name="Walter F."/>
            <person name="Albersmeier A."/>
            <person name="Kalinowski J."/>
            <person name="Ruckert C."/>
        </authorList>
    </citation>
    <scope>NUCLEOTIDE SEQUENCE [LARGE SCALE GENOMIC DNA]</scope>
    <source>
        <strain evidence="1 2">CGMCC 1.7029</strain>
    </source>
</reference>
<name>A0A918DD60_9RHOB</name>
<dbReference type="Proteomes" id="UP000598196">
    <property type="component" value="Unassembled WGS sequence"/>
</dbReference>
<organism evidence="1 2">
    <name type="scientific">Gemmobacter aquaticus</name>
    <dbReference type="NCBI Taxonomy" id="490185"/>
    <lineage>
        <taxon>Bacteria</taxon>
        <taxon>Pseudomonadati</taxon>
        <taxon>Pseudomonadota</taxon>
        <taxon>Alphaproteobacteria</taxon>
        <taxon>Rhodobacterales</taxon>
        <taxon>Paracoccaceae</taxon>
        <taxon>Gemmobacter</taxon>
    </lineage>
</organism>
<dbReference type="Gene3D" id="3.40.50.150">
    <property type="entry name" value="Vaccinia Virus protein VP39"/>
    <property type="match status" value="1"/>
</dbReference>
<sequence length="547" mass="60614">MDRPATSSQDSGARNGRKILFSAMKNEAPFLVEWIAYHKAIGFDEIVICSNPSNDGTEEILATLAEQGEIRHLRRRPAPNQSPQGEASRAFTQEVGYRAGDWYLWLDADEFLNVHCGDRTVDALIAAAGGRSCIFVNWRIFGTSGNDDFPGRFVSPDFTGAAPREFRQHKHIKSLFRLTEGVAGFAVEGIHRPLLKPGNAIGLSDILTGKGKSARAPGQEHQRWLGGADSGRFHSTSRHETGWALAQINHYLVRTRTSFALKQARGRGWVPGAVGKVIPRHTDDFFALNDRNDEEDRSILHWQDAVTEEMARLHGLPGVAAAVEHAGRLMQQIMSGLAVARAPEPAASIVTEDEPTGDPAPRLTFPPAEARFIRAVYPQAKFILEYGSGGSTMLAASLGTRVISVESDKAWSERLAGHLAPFADRAKLHYVDIGPTGAWGKPNTIDRFAQYHRYALSVWDRPDFEEPDLVLIDGRFRASCLVAVLLRARRPTTVLFDDYAERPYYHAVERLARKEELIGRMARFTVTPGSIPPDMLTQAIGWFADMR</sequence>
<dbReference type="EMBL" id="BMLP01000005">
    <property type="protein sequence ID" value="GGO35106.1"/>
    <property type="molecule type" value="Genomic_DNA"/>
</dbReference>
<evidence type="ECO:0008006" key="3">
    <source>
        <dbReference type="Google" id="ProtNLM"/>
    </source>
</evidence>
<dbReference type="OrthoDB" id="7445868at2"/>
<dbReference type="Gene3D" id="3.90.550.10">
    <property type="entry name" value="Spore Coat Polysaccharide Biosynthesis Protein SpsA, Chain A"/>
    <property type="match status" value="1"/>
</dbReference>
<dbReference type="InterPro" id="IPR029044">
    <property type="entry name" value="Nucleotide-diphossugar_trans"/>
</dbReference>
<accession>A0A918DD60</accession>